<evidence type="ECO:0000313" key="3">
    <source>
        <dbReference type="EMBL" id="CAI2363685.1"/>
    </source>
</evidence>
<dbReference type="EMBL" id="CAMPGE010004834">
    <property type="protein sequence ID" value="CAI2363685.1"/>
    <property type="molecule type" value="Genomic_DNA"/>
</dbReference>
<protein>
    <submittedName>
        <fullName evidence="3">Uncharacterized protein</fullName>
    </submittedName>
</protein>
<evidence type="ECO:0000256" key="1">
    <source>
        <dbReference type="SAM" id="Coils"/>
    </source>
</evidence>
<evidence type="ECO:0000256" key="2">
    <source>
        <dbReference type="SAM" id="MobiDB-lite"/>
    </source>
</evidence>
<feature type="region of interest" description="Disordered" evidence="2">
    <location>
        <begin position="269"/>
        <end position="328"/>
    </location>
</feature>
<feature type="coiled-coil region" evidence="1">
    <location>
        <begin position="7"/>
        <end position="59"/>
    </location>
</feature>
<feature type="compositionally biased region" description="Basic residues" evidence="2">
    <location>
        <begin position="315"/>
        <end position="327"/>
    </location>
</feature>
<gene>
    <name evidence="3" type="ORF">ECRASSUSDP1_LOCUS5022</name>
</gene>
<accession>A0AAD1U7C6</accession>
<organism evidence="3 4">
    <name type="scientific">Euplotes crassus</name>
    <dbReference type="NCBI Taxonomy" id="5936"/>
    <lineage>
        <taxon>Eukaryota</taxon>
        <taxon>Sar</taxon>
        <taxon>Alveolata</taxon>
        <taxon>Ciliophora</taxon>
        <taxon>Intramacronucleata</taxon>
        <taxon>Spirotrichea</taxon>
        <taxon>Hypotrichia</taxon>
        <taxon>Euplotida</taxon>
        <taxon>Euplotidae</taxon>
        <taxon>Moneuplotes</taxon>
    </lineage>
</organism>
<evidence type="ECO:0000313" key="4">
    <source>
        <dbReference type="Proteomes" id="UP001295684"/>
    </source>
</evidence>
<comment type="caution">
    <text evidence="3">The sequence shown here is derived from an EMBL/GenBank/DDBJ whole genome shotgun (WGS) entry which is preliminary data.</text>
</comment>
<proteinExistence type="predicted"/>
<dbReference type="Proteomes" id="UP001295684">
    <property type="component" value="Unassembled WGS sequence"/>
</dbReference>
<reference evidence="3" key="1">
    <citation type="submission" date="2023-07" db="EMBL/GenBank/DDBJ databases">
        <authorList>
            <consortium name="AG Swart"/>
            <person name="Singh M."/>
            <person name="Singh A."/>
            <person name="Seah K."/>
            <person name="Emmerich C."/>
        </authorList>
    </citation>
    <scope>NUCLEOTIDE SEQUENCE</scope>
    <source>
        <strain evidence="3">DP1</strain>
    </source>
</reference>
<name>A0AAD1U7C6_EUPCR</name>
<feature type="compositionally biased region" description="Polar residues" evidence="2">
    <location>
        <begin position="286"/>
        <end position="295"/>
    </location>
</feature>
<keyword evidence="1" id="KW-0175">Coiled coil</keyword>
<keyword evidence="4" id="KW-1185">Reference proteome</keyword>
<sequence length="468" mass="55393">MEIDRLEKYCKKDNERLQADIKALKREVKDKENQRVKEVAILEQKLELQKLQIDELRDQTKMQKNLYDTMMESIKIANNPVNAEQKYLSMIKDLEKKHEKHLLETISQYTQRCESLYAYIKDAEKLLDDMDSKRKQEKKEMLLTHAKEIDKIHEKYKKHISMLKKKLTKKTKEIRSRSNSISQIKYVSESRDAEIEKLKDELTNKEKLLVDNNDQIICLKSKIHGLRTIINELRCVEKKYKLLLTKSQFSTGSFETDQSRETPIYIEDSKRKVKSREKKSSKKTRNNYIKTSRGTNEMKIYDQQFSSKKQFNRDHSKKRKSKRKNSKLKINIKENNAPEGVVPQSAHTQIEVAPLMPNYTFQENLKHQKHNLMERMNRIESIITSGKSYDRGQDENFKPLASNEYNYDYNADYTPVTKRSTISPIPSCRMAGYNSRSHKIPKKSEPRSRALYERNVGHVPEFNNSHEF</sequence>
<feature type="compositionally biased region" description="Basic residues" evidence="2">
    <location>
        <begin position="271"/>
        <end position="285"/>
    </location>
</feature>
<dbReference type="AlphaFoldDB" id="A0AAD1U7C6"/>